<comment type="caution">
    <text evidence="1">The sequence shown here is derived from an EMBL/GenBank/DDBJ whole genome shotgun (WGS) entry which is preliminary data.</text>
</comment>
<keyword evidence="2" id="KW-1185">Reference proteome</keyword>
<reference evidence="1" key="1">
    <citation type="journal article" date="2023" name="Science">
        <title>Genome structures resolve the early diversification of teleost fishes.</title>
        <authorList>
            <person name="Parey E."/>
            <person name="Louis A."/>
            <person name="Montfort J."/>
            <person name="Bouchez O."/>
            <person name="Roques C."/>
            <person name="Iampietro C."/>
            <person name="Lluch J."/>
            <person name="Castinel A."/>
            <person name="Donnadieu C."/>
            <person name="Desvignes T."/>
            <person name="Floi Bucao C."/>
            <person name="Jouanno E."/>
            <person name="Wen M."/>
            <person name="Mejri S."/>
            <person name="Dirks R."/>
            <person name="Jansen H."/>
            <person name="Henkel C."/>
            <person name="Chen W.J."/>
            <person name="Zahm M."/>
            <person name="Cabau C."/>
            <person name="Klopp C."/>
            <person name="Thompson A.W."/>
            <person name="Robinson-Rechavi M."/>
            <person name="Braasch I."/>
            <person name="Lecointre G."/>
            <person name="Bobe J."/>
            <person name="Postlethwait J.H."/>
            <person name="Berthelot C."/>
            <person name="Roest Crollius H."/>
            <person name="Guiguen Y."/>
        </authorList>
    </citation>
    <scope>NUCLEOTIDE SEQUENCE</scope>
    <source>
        <strain evidence="1">WJC10195</strain>
    </source>
</reference>
<dbReference type="Proteomes" id="UP001152622">
    <property type="component" value="Chromosome 20"/>
</dbReference>
<dbReference type="OrthoDB" id="10066002at2759"/>
<protein>
    <submittedName>
        <fullName evidence="1">Uncharacterized protein</fullName>
    </submittedName>
</protein>
<sequence length="254" mass="28535">MVQQVFCPGRHHRPALGFLEECLRKRRKRMPDRNGPYARGPATARGAATAIIVARSESDTSVERALEMKEWLKNNIWPQDQVSEYMADTAIHRAQWIRGDGTKSLPEILAEYSRFLDTPGMILQDFHMLYPASSEKLTANWVQTFSAKVLQFAKKERNTQSLLSELDEGATADTKGDMALRVLPLLLPAPAFKVAKKTVRPSIDETQRAFINMQPAGTNMPEFLRQSQAQPQPFIAMIGAQAFTIIEGEAVCFK</sequence>
<proteinExistence type="predicted"/>
<organism evidence="1 2">
    <name type="scientific">Synaphobranchus kaupii</name>
    <name type="common">Kaup's arrowtooth eel</name>
    <dbReference type="NCBI Taxonomy" id="118154"/>
    <lineage>
        <taxon>Eukaryota</taxon>
        <taxon>Metazoa</taxon>
        <taxon>Chordata</taxon>
        <taxon>Craniata</taxon>
        <taxon>Vertebrata</taxon>
        <taxon>Euteleostomi</taxon>
        <taxon>Actinopterygii</taxon>
        <taxon>Neopterygii</taxon>
        <taxon>Teleostei</taxon>
        <taxon>Anguilliformes</taxon>
        <taxon>Synaphobranchidae</taxon>
        <taxon>Synaphobranchus</taxon>
    </lineage>
</organism>
<evidence type="ECO:0000313" key="1">
    <source>
        <dbReference type="EMBL" id="KAJ8335413.1"/>
    </source>
</evidence>
<dbReference type="EMBL" id="JAINUF010000020">
    <property type="protein sequence ID" value="KAJ8335413.1"/>
    <property type="molecule type" value="Genomic_DNA"/>
</dbReference>
<accession>A0A9Q1IBA4</accession>
<dbReference type="PANTHER" id="PTHR31025">
    <property type="entry name" value="SI:CH211-196P9.1-RELATED"/>
    <property type="match status" value="1"/>
</dbReference>
<gene>
    <name evidence="1" type="ORF">SKAU_G00387550</name>
</gene>
<dbReference type="PANTHER" id="PTHR31025:SF9">
    <property type="entry name" value="SI:DKEY-286J15.1"/>
    <property type="match status" value="1"/>
</dbReference>
<evidence type="ECO:0000313" key="2">
    <source>
        <dbReference type="Proteomes" id="UP001152622"/>
    </source>
</evidence>
<dbReference type="AlphaFoldDB" id="A0A9Q1IBA4"/>
<name>A0A9Q1IBA4_SYNKA</name>